<reference evidence="2 3" key="1">
    <citation type="journal article" date="2018" name="Evol. Lett.">
        <title>Horizontal gene cluster transfer increased hallucinogenic mushroom diversity.</title>
        <authorList>
            <person name="Reynolds H.T."/>
            <person name="Vijayakumar V."/>
            <person name="Gluck-Thaler E."/>
            <person name="Korotkin H.B."/>
            <person name="Matheny P.B."/>
            <person name="Slot J.C."/>
        </authorList>
    </citation>
    <scope>NUCLEOTIDE SEQUENCE [LARGE SCALE GENOMIC DNA]</scope>
    <source>
        <strain evidence="2 3">2631</strain>
    </source>
</reference>
<evidence type="ECO:0000313" key="3">
    <source>
        <dbReference type="Proteomes" id="UP000283269"/>
    </source>
</evidence>
<accession>A0A409X8B5</accession>
<evidence type="ECO:0000313" key="2">
    <source>
        <dbReference type="EMBL" id="PPQ87038.1"/>
    </source>
</evidence>
<dbReference type="PANTHER" id="PTHR38926">
    <property type="entry name" value="F-BOX DOMAIN CONTAINING PROTEIN, EXPRESSED"/>
    <property type="match status" value="1"/>
</dbReference>
<dbReference type="Proteomes" id="UP000283269">
    <property type="component" value="Unassembled WGS sequence"/>
</dbReference>
<evidence type="ECO:0000256" key="1">
    <source>
        <dbReference type="SAM" id="MobiDB-lite"/>
    </source>
</evidence>
<proteinExistence type="predicted"/>
<keyword evidence="3" id="KW-1185">Reference proteome</keyword>
<comment type="caution">
    <text evidence="2">The sequence shown here is derived from an EMBL/GenBank/DDBJ whole genome shotgun (WGS) entry which is preliminary data.</text>
</comment>
<organism evidence="2 3">
    <name type="scientific">Psilocybe cyanescens</name>
    <dbReference type="NCBI Taxonomy" id="93625"/>
    <lineage>
        <taxon>Eukaryota</taxon>
        <taxon>Fungi</taxon>
        <taxon>Dikarya</taxon>
        <taxon>Basidiomycota</taxon>
        <taxon>Agaricomycotina</taxon>
        <taxon>Agaricomycetes</taxon>
        <taxon>Agaricomycetidae</taxon>
        <taxon>Agaricales</taxon>
        <taxon>Agaricineae</taxon>
        <taxon>Strophariaceae</taxon>
        <taxon>Psilocybe</taxon>
    </lineage>
</organism>
<sequence length="536" mass="61039">MPQQIDINDMDTDCTNAETGITKNPSSTPSLTPYIQSLADDLLLEIFTIFLSESKLTDYNTPLQYVLTTVCKQWRNLALSAPLLWTEIHLPLESSFNPFTHFERSKPALVDVWYDTSAHWMYDESGHRSRVLNAISTHISRLRSLTVHVWDPQEVFPIFRTWQGQEAPKLQTLSISTTHGTPSDTSHLSLSSSNPINCPDWFSGGRSLQSLNLERFAFRGFVPLPSLTSLSVDKLDTSLGEFQSLLDGCPLLATLIVRQFEMAPPSAEDSKQHIDAPSLRSLAININNNHATDCGCFLPFLSAPNLEYLEVAYLWGTLTTHHKLIFSRLTQLSKLRTLRIHSFSLWLDDVSFLASLPATTDLHIITFPLSAALSTLPYIFLSTNLKSVTLNLNYQPLDAFFDFLPDLPKPRRPFFLRCNDPNELQPLEFRLQAGLGILASVIPPSTDQGFLDDYLENQFFDNEDDRLWGLGDEDEDGLYGTDINYDFDDFHDEYSEYDDEVSYNELEDLYDLHGSYNEEDPYNYRDESTDDDEDFD</sequence>
<dbReference type="Gene3D" id="3.80.10.10">
    <property type="entry name" value="Ribonuclease Inhibitor"/>
    <property type="match status" value="1"/>
</dbReference>
<dbReference type="OrthoDB" id="3038402at2759"/>
<dbReference type="STRING" id="93625.A0A409X8B5"/>
<gene>
    <name evidence="2" type="ORF">CVT25_000015</name>
</gene>
<dbReference type="EMBL" id="NHYD01002390">
    <property type="protein sequence ID" value="PPQ87038.1"/>
    <property type="molecule type" value="Genomic_DNA"/>
</dbReference>
<name>A0A409X8B5_PSICY</name>
<dbReference type="InterPro" id="IPR032675">
    <property type="entry name" value="LRR_dom_sf"/>
</dbReference>
<feature type="region of interest" description="Disordered" evidence="1">
    <location>
        <begin position="514"/>
        <end position="536"/>
    </location>
</feature>
<dbReference type="SUPFAM" id="SSF52047">
    <property type="entry name" value="RNI-like"/>
    <property type="match status" value="1"/>
</dbReference>
<protein>
    <submittedName>
        <fullName evidence="2">Uncharacterized protein</fullName>
    </submittedName>
</protein>
<dbReference type="PANTHER" id="PTHR38926:SF5">
    <property type="entry name" value="F-BOX AND LEUCINE-RICH REPEAT PROTEIN 6"/>
    <property type="match status" value="1"/>
</dbReference>
<dbReference type="InParanoid" id="A0A409X8B5"/>
<dbReference type="Gene3D" id="1.20.1280.50">
    <property type="match status" value="1"/>
</dbReference>
<dbReference type="AlphaFoldDB" id="A0A409X8B5"/>